<protein>
    <submittedName>
        <fullName evidence="1">Uncharacterized protein</fullName>
    </submittedName>
</protein>
<proteinExistence type="predicted"/>
<name>A0ABX2D364_9CYAN</name>
<evidence type="ECO:0000313" key="1">
    <source>
        <dbReference type="EMBL" id="NQE37054.1"/>
    </source>
</evidence>
<sequence length="42" mass="4733">MSRGSASAQTMEAEPPDMRYQALPGNEYNHLGLLYLAFIFEL</sequence>
<reference evidence="1 2" key="1">
    <citation type="journal article" date="2020" name="Sci. Rep.">
        <title>A novel cyanobacterial geosmin producer, revising GeoA distribution and dispersion patterns in Bacteria.</title>
        <authorList>
            <person name="Churro C."/>
            <person name="Semedo-Aguiar A.P."/>
            <person name="Silva A.D."/>
            <person name="Pereira-Leal J.B."/>
            <person name="Leite R.B."/>
        </authorList>
    </citation>
    <scope>NUCLEOTIDE SEQUENCE [LARGE SCALE GENOMIC DNA]</scope>
    <source>
        <strain evidence="1 2">IPMA8</strain>
    </source>
</reference>
<comment type="caution">
    <text evidence="1">The sequence shown here is derived from an EMBL/GenBank/DDBJ whole genome shotgun (WGS) entry which is preliminary data.</text>
</comment>
<accession>A0ABX2D364</accession>
<evidence type="ECO:0000313" key="2">
    <source>
        <dbReference type="Proteomes" id="UP000702425"/>
    </source>
</evidence>
<organism evidence="1 2">
    <name type="scientific">Microcoleus asticus IPMA8</name>
    <dbReference type="NCBI Taxonomy" id="2563858"/>
    <lineage>
        <taxon>Bacteria</taxon>
        <taxon>Bacillati</taxon>
        <taxon>Cyanobacteriota</taxon>
        <taxon>Cyanophyceae</taxon>
        <taxon>Oscillatoriophycideae</taxon>
        <taxon>Oscillatoriales</taxon>
        <taxon>Microcoleaceae</taxon>
        <taxon>Microcoleus</taxon>
        <taxon>Microcoleus asticus</taxon>
    </lineage>
</organism>
<dbReference type="EMBL" id="SRRZ01000111">
    <property type="protein sequence ID" value="NQE37054.1"/>
    <property type="molecule type" value="Genomic_DNA"/>
</dbReference>
<gene>
    <name evidence="1" type="ORF">E5S67_04822</name>
</gene>
<dbReference type="Proteomes" id="UP000702425">
    <property type="component" value="Unassembled WGS sequence"/>
</dbReference>
<keyword evidence="2" id="KW-1185">Reference proteome</keyword>